<dbReference type="EMBL" id="CAXDID020000004">
    <property type="protein sequence ID" value="CAL5973711.1"/>
    <property type="molecule type" value="Genomic_DNA"/>
</dbReference>
<dbReference type="Proteomes" id="UP001642409">
    <property type="component" value="Unassembled WGS sequence"/>
</dbReference>
<comment type="caution">
    <text evidence="1">The sequence shown here is derived from an EMBL/GenBank/DDBJ whole genome shotgun (WGS) entry which is preliminary data.</text>
</comment>
<proteinExistence type="predicted"/>
<keyword evidence="3" id="KW-1185">Reference proteome</keyword>
<protein>
    <submittedName>
        <fullName evidence="2">Hypothetical_protein</fullName>
    </submittedName>
</protein>
<name>A0AA86P9C6_9EUKA</name>
<gene>
    <name evidence="1" type="ORF">HINF_LOCUS20966</name>
    <name evidence="2" type="ORF">HINF_LOCUS2512</name>
</gene>
<dbReference type="AlphaFoldDB" id="A0AA86P9C6"/>
<evidence type="ECO:0000313" key="1">
    <source>
        <dbReference type="EMBL" id="CAI9933321.1"/>
    </source>
</evidence>
<reference evidence="2 3" key="2">
    <citation type="submission" date="2024-07" db="EMBL/GenBank/DDBJ databases">
        <authorList>
            <person name="Akdeniz Z."/>
        </authorList>
    </citation>
    <scope>NUCLEOTIDE SEQUENCE [LARGE SCALE GENOMIC DNA]</scope>
</reference>
<dbReference type="EMBL" id="CATOUU010000531">
    <property type="protein sequence ID" value="CAI9933321.1"/>
    <property type="molecule type" value="Genomic_DNA"/>
</dbReference>
<organism evidence="1">
    <name type="scientific">Hexamita inflata</name>
    <dbReference type="NCBI Taxonomy" id="28002"/>
    <lineage>
        <taxon>Eukaryota</taxon>
        <taxon>Metamonada</taxon>
        <taxon>Diplomonadida</taxon>
        <taxon>Hexamitidae</taxon>
        <taxon>Hexamitinae</taxon>
        <taxon>Hexamita</taxon>
    </lineage>
</organism>
<sequence>MQSNISILNSNTDSIKSQITTINSNLTSIGMTIITLNSLTSSLKTDITDKVNQLQSQIDNVNNVNIAQNADIQQLKNTIYASGISAQMCKLIFDINGYCSKVNSCCQQGGQQQLYYCIDAVKNTIGTPGVSHTVTFNLQANGITSSQCGTFTNV</sequence>
<accession>A0AA86P9C6</accession>
<reference evidence="1" key="1">
    <citation type="submission" date="2023-06" db="EMBL/GenBank/DDBJ databases">
        <authorList>
            <person name="Kurt Z."/>
        </authorList>
    </citation>
    <scope>NUCLEOTIDE SEQUENCE</scope>
</reference>
<evidence type="ECO:0000313" key="2">
    <source>
        <dbReference type="EMBL" id="CAL5973711.1"/>
    </source>
</evidence>
<evidence type="ECO:0000313" key="3">
    <source>
        <dbReference type="Proteomes" id="UP001642409"/>
    </source>
</evidence>